<proteinExistence type="predicted"/>
<dbReference type="AlphaFoldDB" id="A0A0V8QHS5"/>
<evidence type="ECO:0000313" key="1">
    <source>
        <dbReference type="EMBL" id="KSV60141.1"/>
    </source>
</evidence>
<name>A0A0V8QHS5_9FIRM</name>
<accession>A0A0V8QHS5</accession>
<organism evidence="1 2">
    <name type="scientific">Acetivibrio ethanolgignens</name>
    <dbReference type="NCBI Taxonomy" id="290052"/>
    <lineage>
        <taxon>Bacteria</taxon>
        <taxon>Bacillati</taxon>
        <taxon>Bacillota</taxon>
        <taxon>Clostridia</taxon>
        <taxon>Eubacteriales</taxon>
        <taxon>Oscillospiraceae</taxon>
        <taxon>Acetivibrio</taxon>
    </lineage>
</organism>
<evidence type="ECO:0000313" key="2">
    <source>
        <dbReference type="Proteomes" id="UP000054874"/>
    </source>
</evidence>
<dbReference type="STRING" id="290052.ASU35_17340"/>
<protein>
    <submittedName>
        <fullName evidence="1">Uncharacterized protein</fullName>
    </submittedName>
</protein>
<keyword evidence="2" id="KW-1185">Reference proteome</keyword>
<gene>
    <name evidence="1" type="ORF">ASU35_17340</name>
</gene>
<dbReference type="EMBL" id="LNAM01000038">
    <property type="protein sequence ID" value="KSV60141.1"/>
    <property type="molecule type" value="Genomic_DNA"/>
</dbReference>
<sequence>MTMKAMMKRHVNRFIICIPALRDAVTNRPTTFKVLNTCRSADEACEALENYEKEGGDYANTIIVPNFPEELNENPPELCPSKVAKMFRVLYGMQ</sequence>
<reference evidence="1 2" key="1">
    <citation type="submission" date="2015-11" db="EMBL/GenBank/DDBJ databases">
        <title>Butyribacter intestini gen. nov., sp. nov., a butyric acid-producing bacterium of the family Lachnospiraceae isolated from the human faeces.</title>
        <authorList>
            <person name="Zou Y."/>
            <person name="Xue W."/>
            <person name="Luo G."/>
            <person name="Lv M."/>
        </authorList>
    </citation>
    <scope>NUCLEOTIDE SEQUENCE [LARGE SCALE GENOMIC DNA]</scope>
    <source>
        <strain evidence="1 2">ACET-33324</strain>
    </source>
</reference>
<dbReference type="Proteomes" id="UP000054874">
    <property type="component" value="Unassembled WGS sequence"/>
</dbReference>
<dbReference type="RefSeq" id="WP_058351627.1">
    <property type="nucleotide sequence ID" value="NZ_CABMMD010000038.1"/>
</dbReference>
<comment type="caution">
    <text evidence="1">The sequence shown here is derived from an EMBL/GenBank/DDBJ whole genome shotgun (WGS) entry which is preliminary data.</text>
</comment>